<proteinExistence type="predicted"/>
<dbReference type="AlphaFoldDB" id="A0A1R1PE40"/>
<feature type="compositionally biased region" description="Polar residues" evidence="1">
    <location>
        <begin position="23"/>
        <end position="39"/>
    </location>
</feature>
<reference evidence="3" key="1">
    <citation type="submission" date="2017-01" db="EMBL/GenBank/DDBJ databases">
        <authorList>
            <person name="Wang Y."/>
            <person name="White M."/>
            <person name="Kvist S."/>
            <person name="Moncalvo J.-M."/>
        </authorList>
    </citation>
    <scope>NUCLEOTIDE SEQUENCE [LARGE SCALE GENOMIC DNA]</scope>
    <source>
        <strain evidence="3">COL-18-3</strain>
    </source>
</reference>
<keyword evidence="3" id="KW-1185">Reference proteome</keyword>
<sequence>MTSVTDNQALLENLLLSLLGRNGTTENVENVDPSTFVQESKSDTKKKSINEGEGEGESEDKSGDDQSEEGADSSKSGGSHFTSITFVI</sequence>
<dbReference type="EMBL" id="LSSK01001640">
    <property type="protein sequence ID" value="OMH79189.1"/>
    <property type="molecule type" value="Genomic_DNA"/>
</dbReference>
<accession>A0A1R1PE40</accession>
<evidence type="ECO:0000313" key="2">
    <source>
        <dbReference type="EMBL" id="OMH79189.1"/>
    </source>
</evidence>
<organism evidence="2 3">
    <name type="scientific">Zancudomyces culisetae</name>
    <name type="common">Gut fungus</name>
    <name type="synonym">Smittium culisetae</name>
    <dbReference type="NCBI Taxonomy" id="1213189"/>
    <lineage>
        <taxon>Eukaryota</taxon>
        <taxon>Fungi</taxon>
        <taxon>Fungi incertae sedis</taxon>
        <taxon>Zoopagomycota</taxon>
        <taxon>Kickxellomycotina</taxon>
        <taxon>Harpellomycetes</taxon>
        <taxon>Harpellales</taxon>
        <taxon>Legeriomycetaceae</taxon>
        <taxon>Zancudomyces</taxon>
    </lineage>
</organism>
<comment type="caution">
    <text evidence="2">The sequence shown here is derived from an EMBL/GenBank/DDBJ whole genome shotgun (WGS) entry which is preliminary data.</text>
</comment>
<evidence type="ECO:0000256" key="1">
    <source>
        <dbReference type="SAM" id="MobiDB-lite"/>
    </source>
</evidence>
<feature type="compositionally biased region" description="Basic and acidic residues" evidence="1">
    <location>
        <begin position="40"/>
        <end position="50"/>
    </location>
</feature>
<gene>
    <name evidence="2" type="ORF">AX774_g7406</name>
</gene>
<evidence type="ECO:0000313" key="3">
    <source>
        <dbReference type="Proteomes" id="UP000188320"/>
    </source>
</evidence>
<feature type="compositionally biased region" description="Polar residues" evidence="1">
    <location>
        <begin position="73"/>
        <end position="88"/>
    </location>
</feature>
<protein>
    <submittedName>
        <fullName evidence="2">Uncharacterized protein</fullName>
    </submittedName>
</protein>
<feature type="region of interest" description="Disordered" evidence="1">
    <location>
        <begin position="23"/>
        <end position="88"/>
    </location>
</feature>
<dbReference type="Proteomes" id="UP000188320">
    <property type="component" value="Unassembled WGS sequence"/>
</dbReference>
<name>A0A1R1PE40_ZANCU</name>